<evidence type="ECO:0000313" key="5">
    <source>
        <dbReference type="EMBL" id="QMV84720.1"/>
    </source>
</evidence>
<accession>A0A7G5FDM9</accession>
<dbReference type="SUPFAM" id="SSF56214">
    <property type="entry name" value="4'-phosphopantetheinyl transferase"/>
    <property type="match status" value="1"/>
</dbReference>
<keyword evidence="1 5" id="KW-0808">Transferase</keyword>
<dbReference type="RefSeq" id="WP_182385527.1">
    <property type="nucleotide sequence ID" value="NZ_CP059833.1"/>
</dbReference>
<dbReference type="NCBIfam" id="NF000831">
    <property type="entry name" value="PRK00070.3-1"/>
    <property type="match status" value="1"/>
</dbReference>
<evidence type="ECO:0000256" key="1">
    <source>
        <dbReference type="ARBA" id="ARBA00022679"/>
    </source>
</evidence>
<organism evidence="5 6">
    <name type="scientific">Corynebacterium hindlerae</name>
    <dbReference type="NCBI Taxonomy" id="699041"/>
    <lineage>
        <taxon>Bacteria</taxon>
        <taxon>Bacillati</taxon>
        <taxon>Actinomycetota</taxon>
        <taxon>Actinomycetes</taxon>
        <taxon>Mycobacteriales</taxon>
        <taxon>Corynebacteriaceae</taxon>
        <taxon>Corynebacterium</taxon>
    </lineage>
</organism>
<keyword evidence="6" id="KW-1185">Reference proteome</keyword>
<gene>
    <name evidence="5" type="ORF">HW450_10280</name>
</gene>
<dbReference type="Pfam" id="PF01648">
    <property type="entry name" value="ACPS"/>
    <property type="match status" value="1"/>
</dbReference>
<evidence type="ECO:0000256" key="2">
    <source>
        <dbReference type="ARBA" id="ARBA00022723"/>
    </source>
</evidence>
<evidence type="ECO:0000256" key="3">
    <source>
        <dbReference type="ARBA" id="ARBA00022842"/>
    </source>
</evidence>
<name>A0A7G5FDM9_9CORY</name>
<dbReference type="GO" id="GO:0006633">
    <property type="term" value="P:fatty acid biosynthetic process"/>
    <property type="evidence" value="ECO:0007669"/>
    <property type="project" value="InterPro"/>
</dbReference>
<sequence length="124" mass="14086">MFVGIDLVHIPGFATQLEQPGSRFLEVFHPLELRRATRKTNRTQHLAGCWAAKEAFVKAWSQSMYDQPPVAEEMIWSQLCIEQDQWGRVRLRQDLVAAHVEVSISHDGDYATAVCLLEPAPADR</sequence>
<evidence type="ECO:0000259" key="4">
    <source>
        <dbReference type="Pfam" id="PF01648"/>
    </source>
</evidence>
<dbReference type="EMBL" id="CP059833">
    <property type="protein sequence ID" value="QMV84720.1"/>
    <property type="molecule type" value="Genomic_DNA"/>
</dbReference>
<dbReference type="InterPro" id="IPR004568">
    <property type="entry name" value="Ppantetheine-prot_Trfase_dom"/>
</dbReference>
<dbReference type="Proteomes" id="UP000515570">
    <property type="component" value="Chromosome"/>
</dbReference>
<feature type="domain" description="4'-phosphopantetheinyl transferase" evidence="4">
    <location>
        <begin position="3"/>
        <end position="115"/>
    </location>
</feature>
<protein>
    <submittedName>
        <fullName evidence="5">Holo-ACP synthase</fullName>
        <ecNumber evidence="5">2.7.8.7</ecNumber>
    </submittedName>
</protein>
<dbReference type="GO" id="GO:0008897">
    <property type="term" value="F:holo-[acyl-carrier-protein] synthase activity"/>
    <property type="evidence" value="ECO:0007669"/>
    <property type="project" value="UniProtKB-EC"/>
</dbReference>
<proteinExistence type="predicted"/>
<dbReference type="EC" id="2.7.8.7" evidence="5"/>
<keyword evidence="3" id="KW-0460">Magnesium</keyword>
<dbReference type="GO" id="GO:0000287">
    <property type="term" value="F:magnesium ion binding"/>
    <property type="evidence" value="ECO:0007669"/>
    <property type="project" value="InterPro"/>
</dbReference>
<dbReference type="InterPro" id="IPR008278">
    <property type="entry name" value="4-PPantetheinyl_Trfase_dom"/>
</dbReference>
<dbReference type="NCBIfam" id="TIGR00556">
    <property type="entry name" value="pantethn_trn"/>
    <property type="match status" value="1"/>
</dbReference>
<reference evidence="5 6" key="1">
    <citation type="submission" date="2020-07" db="EMBL/GenBank/DDBJ databases">
        <title>non toxigenic Corynebacterium sp. nov from a clinical source.</title>
        <authorList>
            <person name="Bernier A.-M."/>
            <person name="Bernard K."/>
        </authorList>
    </citation>
    <scope>NUCLEOTIDE SEQUENCE [LARGE SCALE GENOMIC DNA]</scope>
    <source>
        <strain evidence="6">NML 93-0612</strain>
    </source>
</reference>
<keyword evidence="2" id="KW-0479">Metal-binding</keyword>
<dbReference type="InterPro" id="IPR037143">
    <property type="entry name" value="4-PPantetheinyl_Trfase_dom_sf"/>
</dbReference>
<dbReference type="Gene3D" id="3.90.470.20">
    <property type="entry name" value="4'-phosphopantetheinyl transferase domain"/>
    <property type="match status" value="1"/>
</dbReference>
<dbReference type="AlphaFoldDB" id="A0A7G5FDM9"/>
<evidence type="ECO:0000313" key="6">
    <source>
        <dbReference type="Proteomes" id="UP000515570"/>
    </source>
</evidence>